<dbReference type="EMBL" id="JALHAT010000012">
    <property type="protein sequence ID" value="MCJ1960922.1"/>
    <property type="molecule type" value="Genomic_DNA"/>
</dbReference>
<sequence length="271" mass="29290">MAAGSAEVSPRRGYVDGPFGQIHYRRTGTGRPLVLVHQAAMDSRQFAAVYGLLAEAGFDAIGIDLPGFGNSDCPPFPPRVEDLAASIVAAIDALGLESFDIAGHHTGAMVATEVALALPERVQRLVLNGPMPLTDAERSAFFADKHLREKEIVPKPGGQHFAEFAAIRERLVAGSLPLETVNSYVLQAMGAPSPFWYGHNAGFQYRHEDSLPRLACPTLILTNTGDQIYAHAQRARALRPDMAYAELEGGGVDIIDQQPEAWTKTLTEFLT</sequence>
<dbReference type="RefSeq" id="WP_243799495.1">
    <property type="nucleotide sequence ID" value="NZ_JALHAT010000012.1"/>
</dbReference>
<comment type="caution">
    <text evidence="2">The sequence shown here is derived from an EMBL/GenBank/DDBJ whole genome shotgun (WGS) entry which is preliminary data.</text>
</comment>
<organism evidence="2 3">
    <name type="scientific">Novosphingobium mangrovi</name>
    <name type="common">ex Hu et al. 2023</name>
    <dbReference type="NCBI Taxonomy" id="2930094"/>
    <lineage>
        <taxon>Bacteria</taxon>
        <taxon>Pseudomonadati</taxon>
        <taxon>Pseudomonadota</taxon>
        <taxon>Alphaproteobacteria</taxon>
        <taxon>Sphingomonadales</taxon>
        <taxon>Sphingomonadaceae</taxon>
        <taxon>Novosphingobium</taxon>
    </lineage>
</organism>
<dbReference type="SUPFAM" id="SSF53474">
    <property type="entry name" value="alpha/beta-Hydrolases"/>
    <property type="match status" value="1"/>
</dbReference>
<protein>
    <submittedName>
        <fullName evidence="2">Alpha/beta hydrolase</fullName>
    </submittedName>
</protein>
<dbReference type="Proteomes" id="UP001162802">
    <property type="component" value="Unassembled WGS sequence"/>
</dbReference>
<evidence type="ECO:0000313" key="2">
    <source>
        <dbReference type="EMBL" id="MCJ1960922.1"/>
    </source>
</evidence>
<dbReference type="InterPro" id="IPR000639">
    <property type="entry name" value="Epox_hydrolase-like"/>
</dbReference>
<gene>
    <name evidence="2" type="ORF">MTR65_09545</name>
</gene>
<name>A0ABT0ACK9_9SPHN</name>
<feature type="domain" description="AB hydrolase-1" evidence="1">
    <location>
        <begin position="32"/>
        <end position="233"/>
    </location>
</feature>
<dbReference type="Gene3D" id="3.40.50.1820">
    <property type="entry name" value="alpha/beta hydrolase"/>
    <property type="match status" value="1"/>
</dbReference>
<accession>A0ABT0ACK9</accession>
<dbReference type="PRINTS" id="PR00111">
    <property type="entry name" value="ABHYDROLASE"/>
</dbReference>
<dbReference type="PANTHER" id="PTHR43798">
    <property type="entry name" value="MONOACYLGLYCEROL LIPASE"/>
    <property type="match status" value="1"/>
</dbReference>
<keyword evidence="3" id="KW-1185">Reference proteome</keyword>
<dbReference type="InterPro" id="IPR000073">
    <property type="entry name" value="AB_hydrolase_1"/>
</dbReference>
<reference evidence="2" key="1">
    <citation type="submission" date="2022-03" db="EMBL/GenBank/DDBJ databases">
        <title>Identification of a novel bacterium isolated from mangrove sediments.</title>
        <authorList>
            <person name="Pan X."/>
        </authorList>
    </citation>
    <scope>NUCLEOTIDE SEQUENCE</scope>
    <source>
        <strain evidence="2">B2637</strain>
    </source>
</reference>
<proteinExistence type="predicted"/>
<dbReference type="PRINTS" id="PR00412">
    <property type="entry name" value="EPOXHYDRLASE"/>
</dbReference>
<keyword evidence="2" id="KW-0378">Hydrolase</keyword>
<evidence type="ECO:0000259" key="1">
    <source>
        <dbReference type="Pfam" id="PF00561"/>
    </source>
</evidence>
<dbReference type="GO" id="GO:0016787">
    <property type="term" value="F:hydrolase activity"/>
    <property type="evidence" value="ECO:0007669"/>
    <property type="project" value="UniProtKB-KW"/>
</dbReference>
<evidence type="ECO:0000313" key="3">
    <source>
        <dbReference type="Proteomes" id="UP001162802"/>
    </source>
</evidence>
<dbReference type="InterPro" id="IPR050266">
    <property type="entry name" value="AB_hydrolase_sf"/>
</dbReference>
<dbReference type="Pfam" id="PF00561">
    <property type="entry name" value="Abhydrolase_1"/>
    <property type="match status" value="1"/>
</dbReference>
<dbReference type="InterPro" id="IPR029058">
    <property type="entry name" value="AB_hydrolase_fold"/>
</dbReference>